<gene>
    <name evidence="2" type="ORF">Tdes44962_MAKER08272</name>
</gene>
<feature type="compositionally biased region" description="Gly residues" evidence="1">
    <location>
        <begin position="72"/>
        <end position="81"/>
    </location>
</feature>
<feature type="region of interest" description="Disordered" evidence="1">
    <location>
        <begin position="1"/>
        <end position="81"/>
    </location>
</feature>
<sequence length="81" mass="8503">MGSNYGGHFSGNDDIDDEAPSNASGEHRPPGGANRTPSFESKMSKGGGRRRPQQSSSHEDMHDLPDRSAGNRDGGQSGSDC</sequence>
<evidence type="ECO:0000256" key="1">
    <source>
        <dbReference type="SAM" id="MobiDB-lite"/>
    </source>
</evidence>
<evidence type="ECO:0000313" key="3">
    <source>
        <dbReference type="Proteomes" id="UP001138500"/>
    </source>
</evidence>
<dbReference type="AlphaFoldDB" id="A0A9W7SX71"/>
<proteinExistence type="predicted"/>
<dbReference type="EMBL" id="RIBY02000746">
    <property type="protein sequence ID" value="KAH9838123.1"/>
    <property type="molecule type" value="Genomic_DNA"/>
</dbReference>
<feature type="compositionally biased region" description="Basic and acidic residues" evidence="1">
    <location>
        <begin position="57"/>
        <end position="70"/>
    </location>
</feature>
<accession>A0A9W7SX71</accession>
<name>A0A9W7SX71_9PEZI</name>
<organism evidence="2 3">
    <name type="scientific">Teratosphaeria destructans</name>
    <dbReference type="NCBI Taxonomy" id="418781"/>
    <lineage>
        <taxon>Eukaryota</taxon>
        <taxon>Fungi</taxon>
        <taxon>Dikarya</taxon>
        <taxon>Ascomycota</taxon>
        <taxon>Pezizomycotina</taxon>
        <taxon>Dothideomycetes</taxon>
        <taxon>Dothideomycetidae</taxon>
        <taxon>Mycosphaerellales</taxon>
        <taxon>Teratosphaeriaceae</taxon>
        <taxon>Teratosphaeria</taxon>
    </lineage>
</organism>
<reference evidence="2 3" key="1">
    <citation type="journal article" date="2018" name="IMA Fungus">
        <title>IMA Genome-F 10: Nine draft genome sequences of Claviceps purpurea s.lat., including C. arundinis, C. humidiphila, and C. cf. spartinae, pseudomolecules for the pitch canker pathogen Fusarium circinatum, draft genome of Davidsoniella eucalypti, Grosmannia galeiformis, Quambalaria eucalypti, and Teratosphaeria destructans.</title>
        <authorList>
            <person name="Wingfield B.D."/>
            <person name="Liu M."/>
            <person name="Nguyen H.D."/>
            <person name="Lane F.A."/>
            <person name="Morgan S.W."/>
            <person name="De Vos L."/>
            <person name="Wilken P.M."/>
            <person name="Duong T.A."/>
            <person name="Aylward J."/>
            <person name="Coetzee M.P."/>
            <person name="Dadej K."/>
            <person name="De Beer Z.W."/>
            <person name="Findlay W."/>
            <person name="Havenga M."/>
            <person name="Kolarik M."/>
            <person name="Menzies J.G."/>
            <person name="Naidoo K."/>
            <person name="Pochopski O."/>
            <person name="Shoukouhi P."/>
            <person name="Santana Q.C."/>
            <person name="Seifert K.A."/>
            <person name="Soal N."/>
            <person name="Steenkamp E.T."/>
            <person name="Tatham C.T."/>
            <person name="van der Nest M.A."/>
            <person name="Wingfield M.J."/>
        </authorList>
    </citation>
    <scope>NUCLEOTIDE SEQUENCE [LARGE SCALE GENOMIC DNA]</scope>
    <source>
        <strain evidence="2">CMW44962</strain>
    </source>
</reference>
<comment type="caution">
    <text evidence="2">The sequence shown here is derived from an EMBL/GenBank/DDBJ whole genome shotgun (WGS) entry which is preliminary data.</text>
</comment>
<dbReference type="Proteomes" id="UP001138500">
    <property type="component" value="Unassembled WGS sequence"/>
</dbReference>
<evidence type="ECO:0000313" key="2">
    <source>
        <dbReference type="EMBL" id="KAH9838123.1"/>
    </source>
</evidence>
<keyword evidence="3" id="KW-1185">Reference proteome</keyword>
<protein>
    <submittedName>
        <fullName evidence="2">Uncharacterized protein</fullName>
    </submittedName>
</protein>
<reference evidence="2 3" key="2">
    <citation type="journal article" date="2021" name="Curr. Genet.">
        <title>Genetic response to nitrogen starvation in the aggressive Eucalyptus foliar pathogen Teratosphaeria destructans.</title>
        <authorList>
            <person name="Havenga M."/>
            <person name="Wingfield B.D."/>
            <person name="Wingfield M.J."/>
            <person name="Dreyer L.L."/>
            <person name="Roets F."/>
            <person name="Aylward J."/>
        </authorList>
    </citation>
    <scope>NUCLEOTIDE SEQUENCE [LARGE SCALE GENOMIC DNA]</scope>
    <source>
        <strain evidence="2">CMW44962</strain>
    </source>
</reference>